<evidence type="ECO:0000256" key="3">
    <source>
        <dbReference type="ARBA" id="ARBA00022692"/>
    </source>
</evidence>
<dbReference type="Proteomes" id="UP001187471">
    <property type="component" value="Unassembled WGS sequence"/>
</dbReference>
<comment type="subcellular location">
    <subcellularLocation>
        <location evidence="1">Membrane</location>
    </subcellularLocation>
</comment>
<feature type="transmembrane region" description="Helical" evidence="7">
    <location>
        <begin position="72"/>
        <end position="94"/>
    </location>
</feature>
<evidence type="ECO:0000256" key="4">
    <source>
        <dbReference type="ARBA" id="ARBA00022737"/>
    </source>
</evidence>
<reference evidence="8" key="1">
    <citation type="submission" date="2022-12" db="EMBL/GenBank/DDBJ databases">
        <title>Draft genome assemblies for two species of Escallonia (Escalloniales).</title>
        <authorList>
            <person name="Chanderbali A."/>
            <person name="Dervinis C."/>
            <person name="Anghel I."/>
            <person name="Soltis D."/>
            <person name="Soltis P."/>
            <person name="Zapata F."/>
        </authorList>
    </citation>
    <scope>NUCLEOTIDE SEQUENCE</scope>
    <source>
        <strain evidence="8">UCBG92.1500</strain>
        <tissue evidence="8">Leaf</tissue>
    </source>
</reference>
<evidence type="ECO:0000256" key="6">
    <source>
        <dbReference type="ARBA" id="ARBA00023136"/>
    </source>
</evidence>
<accession>A0AA88RHP2</accession>
<proteinExistence type="predicted"/>
<evidence type="ECO:0000313" key="8">
    <source>
        <dbReference type="EMBL" id="KAK2982535.1"/>
    </source>
</evidence>
<comment type="caution">
    <text evidence="8">The sequence shown here is derived from an EMBL/GenBank/DDBJ whole genome shotgun (WGS) entry which is preliminary data.</text>
</comment>
<dbReference type="InterPro" id="IPR011009">
    <property type="entry name" value="Kinase-like_dom_sf"/>
</dbReference>
<dbReference type="InterPro" id="IPR051809">
    <property type="entry name" value="Plant_receptor-like_S/T_kinase"/>
</dbReference>
<gene>
    <name evidence="8" type="ORF">RJ640_023751</name>
</gene>
<keyword evidence="9" id="KW-1185">Reference proteome</keyword>
<organism evidence="8 9">
    <name type="scientific">Escallonia rubra</name>
    <dbReference type="NCBI Taxonomy" id="112253"/>
    <lineage>
        <taxon>Eukaryota</taxon>
        <taxon>Viridiplantae</taxon>
        <taxon>Streptophyta</taxon>
        <taxon>Embryophyta</taxon>
        <taxon>Tracheophyta</taxon>
        <taxon>Spermatophyta</taxon>
        <taxon>Magnoliopsida</taxon>
        <taxon>eudicotyledons</taxon>
        <taxon>Gunneridae</taxon>
        <taxon>Pentapetalae</taxon>
        <taxon>asterids</taxon>
        <taxon>campanulids</taxon>
        <taxon>Escalloniales</taxon>
        <taxon>Escalloniaceae</taxon>
        <taxon>Escallonia</taxon>
    </lineage>
</organism>
<keyword evidence="2" id="KW-0433">Leucine-rich repeat</keyword>
<keyword evidence="3 7" id="KW-0812">Transmembrane</keyword>
<evidence type="ECO:0000313" key="9">
    <source>
        <dbReference type="Proteomes" id="UP001187471"/>
    </source>
</evidence>
<protein>
    <recommendedName>
        <fullName evidence="10">Serine-threonine/tyrosine-protein kinase catalytic domain-containing protein</fullName>
    </recommendedName>
</protein>
<evidence type="ECO:0000256" key="7">
    <source>
        <dbReference type="SAM" id="Phobius"/>
    </source>
</evidence>
<keyword evidence="5 7" id="KW-1133">Transmembrane helix</keyword>
<dbReference type="GO" id="GO:0016020">
    <property type="term" value="C:membrane"/>
    <property type="evidence" value="ECO:0007669"/>
    <property type="project" value="UniProtKB-SubCell"/>
</dbReference>
<evidence type="ECO:0000256" key="5">
    <source>
        <dbReference type="ARBA" id="ARBA00022989"/>
    </source>
</evidence>
<evidence type="ECO:0008006" key="10">
    <source>
        <dbReference type="Google" id="ProtNLM"/>
    </source>
</evidence>
<evidence type="ECO:0000256" key="1">
    <source>
        <dbReference type="ARBA" id="ARBA00004370"/>
    </source>
</evidence>
<keyword evidence="4" id="KW-0677">Repeat</keyword>
<dbReference type="AlphaFoldDB" id="A0AA88RHP2"/>
<dbReference type="PANTHER" id="PTHR27008:SF585">
    <property type="entry name" value="PROTEIN KINASE DOMAIN-CONTAINING PROTEIN"/>
    <property type="match status" value="1"/>
</dbReference>
<keyword evidence="6 7" id="KW-0472">Membrane</keyword>
<dbReference type="SUPFAM" id="SSF56112">
    <property type="entry name" value="Protein kinase-like (PK-like)"/>
    <property type="match status" value="1"/>
</dbReference>
<dbReference type="PANTHER" id="PTHR27008">
    <property type="entry name" value="OS04G0122200 PROTEIN"/>
    <property type="match status" value="1"/>
</dbReference>
<name>A0AA88RHP2_9ASTE</name>
<sequence>MGARLKEFLRAHGHVLDGRGGAVQDGRGDAVLGGCKGQPVTIGNDALCGAAQFHVKACKGNKHTGFSKTKIFMVYTLPSITLIIIAAAIAIWLLRRRVRNTHLLVRENSPIHPFNRRISYYEILRATNNFSEYNLIGRGSIGLVFNLHLQAAFKSFEAECEALRNIRHQNLVKACPSCPLHV</sequence>
<dbReference type="EMBL" id="JAVXUO010001424">
    <property type="protein sequence ID" value="KAK2982535.1"/>
    <property type="molecule type" value="Genomic_DNA"/>
</dbReference>
<dbReference type="Gene3D" id="3.30.200.20">
    <property type="entry name" value="Phosphorylase Kinase, domain 1"/>
    <property type="match status" value="1"/>
</dbReference>
<evidence type="ECO:0000256" key="2">
    <source>
        <dbReference type="ARBA" id="ARBA00022614"/>
    </source>
</evidence>